<feature type="signal peptide" evidence="2">
    <location>
        <begin position="1"/>
        <end position="26"/>
    </location>
</feature>
<proteinExistence type="predicted"/>
<feature type="compositionally biased region" description="Low complexity" evidence="1">
    <location>
        <begin position="435"/>
        <end position="449"/>
    </location>
</feature>
<dbReference type="Pfam" id="PF20891">
    <property type="entry name" value="DUF6844"/>
    <property type="match status" value="1"/>
</dbReference>
<keyword evidence="2" id="KW-0732">Signal</keyword>
<protein>
    <recommendedName>
        <fullName evidence="3">DUF6844 domain-containing protein</fullName>
    </recommendedName>
</protein>
<dbReference type="RefSeq" id="WP_262566471.1">
    <property type="nucleotide sequence ID" value="NZ_JAPFCC010000001.1"/>
</dbReference>
<evidence type="ECO:0000256" key="1">
    <source>
        <dbReference type="SAM" id="MobiDB-lite"/>
    </source>
</evidence>
<comment type="caution">
    <text evidence="4">The sequence shown here is derived from an EMBL/GenBank/DDBJ whole genome shotgun (WGS) entry which is preliminary data.</text>
</comment>
<gene>
    <name evidence="4" type="ORF">NX722_01915</name>
</gene>
<reference evidence="4 5" key="1">
    <citation type="submission" date="2022-10" db="EMBL/GenBank/DDBJ databases">
        <title>High-quality genome sequences of two octocoral-associated bacteria, Endozoicomonas euniceicola EF212 and Endozoicomonas gorgoniicola PS125.</title>
        <authorList>
            <person name="Chiou Y.-J."/>
            <person name="Chen Y.-H."/>
        </authorList>
    </citation>
    <scope>NUCLEOTIDE SEQUENCE [LARGE SCALE GENOMIC DNA]</scope>
    <source>
        <strain evidence="4 5">PS125</strain>
    </source>
</reference>
<feature type="domain" description="DUF6844" evidence="3">
    <location>
        <begin position="158"/>
        <end position="252"/>
    </location>
</feature>
<evidence type="ECO:0000313" key="4">
    <source>
        <dbReference type="EMBL" id="MCW7551416.1"/>
    </source>
</evidence>
<name>A0ABT3MPX8_9GAMM</name>
<evidence type="ECO:0000256" key="2">
    <source>
        <dbReference type="SAM" id="SignalP"/>
    </source>
</evidence>
<sequence length="467" mass="51616">MNRRKQIVASAISFALSAMLIQPVNANTATTTNAEPAPAQTQEAVIAASKNEVQDALRDVEKAASRHVAKQRRKLQSQGRSNEVFIAYGKALVSVSSTSPDWGDARVIAYQEAQNKARENFLRQLYAQVSSDIIKESFKTSALPEFTPDELQAQSSAESLLNKVAAYSHAVLDSKLEEQGIDPAEYKAAPLEKRKTMLKQAFTKGVKTRSYGDLSGAMITNTFETTDVNGKTAVAVVMKTSVKMKNILTELRSSKGVITPDENRRGVNIEDYLEANEPNLMYEYGLRLFRDEEGYPVLLSFSQAGNSCNPADYEECADNREFSYIEAYNDAMSHFAEAYNLNGFTESNTNKGKQKVTVARVNQSNETLKETVTTILRETKAMSKMQSEVKGLVGIYEAKKWSETHPVSNREINGVVLAWHPKREQALRTFKAHKTPSATKPAAATPTQKNSSGNRASSAFIMDDSDF</sequence>
<keyword evidence="5" id="KW-1185">Reference proteome</keyword>
<evidence type="ECO:0000313" key="5">
    <source>
        <dbReference type="Proteomes" id="UP001209854"/>
    </source>
</evidence>
<dbReference type="EMBL" id="JAPFCC010000001">
    <property type="protein sequence ID" value="MCW7551416.1"/>
    <property type="molecule type" value="Genomic_DNA"/>
</dbReference>
<feature type="region of interest" description="Disordered" evidence="1">
    <location>
        <begin position="431"/>
        <end position="467"/>
    </location>
</feature>
<feature type="chain" id="PRO_5045799870" description="DUF6844 domain-containing protein" evidence="2">
    <location>
        <begin position="27"/>
        <end position="467"/>
    </location>
</feature>
<evidence type="ECO:0000259" key="3">
    <source>
        <dbReference type="Pfam" id="PF20891"/>
    </source>
</evidence>
<dbReference type="Proteomes" id="UP001209854">
    <property type="component" value="Unassembled WGS sequence"/>
</dbReference>
<accession>A0ABT3MPX8</accession>
<dbReference type="InterPro" id="IPR049286">
    <property type="entry name" value="DUF6844"/>
</dbReference>
<organism evidence="4 5">
    <name type="scientific">Endozoicomonas gorgoniicola</name>
    <dbReference type="NCBI Taxonomy" id="1234144"/>
    <lineage>
        <taxon>Bacteria</taxon>
        <taxon>Pseudomonadati</taxon>
        <taxon>Pseudomonadota</taxon>
        <taxon>Gammaproteobacteria</taxon>
        <taxon>Oceanospirillales</taxon>
        <taxon>Endozoicomonadaceae</taxon>
        <taxon>Endozoicomonas</taxon>
    </lineage>
</organism>